<dbReference type="GO" id="GO:0005840">
    <property type="term" value="C:ribosome"/>
    <property type="evidence" value="ECO:0007669"/>
    <property type="project" value="UniProtKB-KW"/>
</dbReference>
<evidence type="ECO:0000313" key="3">
    <source>
        <dbReference type="Proteomes" id="UP001153328"/>
    </source>
</evidence>
<evidence type="ECO:0000313" key="2">
    <source>
        <dbReference type="EMBL" id="CAG7650283.1"/>
    </source>
</evidence>
<organism evidence="2 3">
    <name type="scientific">Actinacidiphila bryophytorum</name>
    <dbReference type="NCBI Taxonomy" id="1436133"/>
    <lineage>
        <taxon>Bacteria</taxon>
        <taxon>Bacillati</taxon>
        <taxon>Actinomycetota</taxon>
        <taxon>Actinomycetes</taxon>
        <taxon>Kitasatosporales</taxon>
        <taxon>Streptomycetaceae</taxon>
        <taxon>Actinacidiphila</taxon>
    </lineage>
</organism>
<comment type="caution">
    <text evidence="2">The sequence shown here is derived from an EMBL/GenBank/DDBJ whole genome shotgun (WGS) entry which is preliminary data.</text>
</comment>
<dbReference type="AlphaFoldDB" id="A0A9W4MD44"/>
<keyword evidence="2" id="KW-0687">Ribonucleoprotein</keyword>
<proteinExistence type="predicted"/>
<protein>
    <submittedName>
        <fullName evidence="2">LSU ribosomal protein L15p (L27Ae), mitochondrial</fullName>
    </submittedName>
</protein>
<sequence>MNNRPDTLAVNASRRKHPHLTVVVFRSEIPGYFMAHWDFTADNVRVAMMSPGPTGLRPLSRRRGRCRYRPRRRTHGETRTAGRPGPRPGDPARRR</sequence>
<keyword evidence="2" id="KW-0689">Ribosomal protein</keyword>
<keyword evidence="3" id="KW-1185">Reference proteome</keyword>
<gene>
    <name evidence="2" type="ORF">SBRY_50318</name>
</gene>
<feature type="region of interest" description="Disordered" evidence="1">
    <location>
        <begin position="50"/>
        <end position="95"/>
    </location>
</feature>
<evidence type="ECO:0000256" key="1">
    <source>
        <dbReference type="SAM" id="MobiDB-lite"/>
    </source>
</evidence>
<dbReference type="Proteomes" id="UP001153328">
    <property type="component" value="Unassembled WGS sequence"/>
</dbReference>
<feature type="compositionally biased region" description="Basic residues" evidence="1">
    <location>
        <begin position="59"/>
        <end position="74"/>
    </location>
</feature>
<name>A0A9W4MD44_9ACTN</name>
<reference evidence="2" key="1">
    <citation type="submission" date="2021-06" db="EMBL/GenBank/DDBJ databases">
        <authorList>
            <person name="Arsene-Ploetze F."/>
        </authorList>
    </citation>
    <scope>NUCLEOTIDE SEQUENCE</scope>
    <source>
        <strain evidence="2">SBRY1</strain>
    </source>
</reference>
<accession>A0A9W4MD44</accession>
<dbReference type="EMBL" id="CAJVAX010000019">
    <property type="protein sequence ID" value="CAG7650283.1"/>
    <property type="molecule type" value="Genomic_DNA"/>
</dbReference>